<reference evidence="2" key="1">
    <citation type="journal article" date="2020" name="bioRxiv">
        <title>A rank-normalized archaeal taxonomy based on genome phylogeny resolves widespread incomplete and uneven classifications.</title>
        <authorList>
            <person name="Rinke C."/>
            <person name="Chuvochina M."/>
            <person name="Mussig A.J."/>
            <person name="Chaumeil P.-A."/>
            <person name="Waite D.W."/>
            <person name="Whitman W.B."/>
            <person name="Parks D.H."/>
            <person name="Hugenholtz P."/>
        </authorList>
    </citation>
    <scope>NUCLEOTIDE SEQUENCE</scope>
    <source>
        <strain evidence="2">UBA8839</strain>
    </source>
</reference>
<keyword evidence="1" id="KW-0472">Membrane</keyword>
<feature type="transmembrane region" description="Helical" evidence="1">
    <location>
        <begin position="894"/>
        <end position="913"/>
    </location>
</feature>
<dbReference type="AlphaFoldDB" id="A0A832WFK1"/>
<dbReference type="EMBL" id="DUJP01000038">
    <property type="protein sequence ID" value="HII48116.1"/>
    <property type="molecule type" value="Genomic_DNA"/>
</dbReference>
<name>A0A832WFK1_9CREN</name>
<dbReference type="Proteomes" id="UP000651120">
    <property type="component" value="Unassembled WGS sequence"/>
</dbReference>
<evidence type="ECO:0000313" key="3">
    <source>
        <dbReference type="Proteomes" id="UP000651120"/>
    </source>
</evidence>
<dbReference type="InterPro" id="IPR011047">
    <property type="entry name" value="Quinoprotein_ADH-like_sf"/>
</dbReference>
<protein>
    <submittedName>
        <fullName evidence="2">Uncharacterized protein</fullName>
    </submittedName>
</protein>
<dbReference type="RefSeq" id="WP_011007592.1">
    <property type="nucleotide sequence ID" value="NZ_DUJP01000038.1"/>
</dbReference>
<sequence length="927" mass="101677">MRLWLVAVLVAASALAYVLPTESLDVFYWATPSAVKIVGLDGRVLWTQQAVYPLIATDRTGRCLAIANRLYIYDISVNIFVVERSLFTTVELSPQLVETLAQYGIRLPQEIPVVLNLSLPLPPVILASVYKTTVVSLHTPYGYPHWAINLGPRANVTAIATNCEYVVAATIFGEVYVVRDGRIVDQFFIDPLGAVPRAAMNRQPLDPPITALTIINNTVYVGTLTGDIYRFKLPTEAELRSGRFDRGFTRLGSCGGPVYGLYTNPTGDPIALCFVKRERPYVVIYPYGLTFADPVLITYGIDTPRLVSAVSQDGRWVFVAVNNEIIGIRDGRVALKLRTPATPSAIASSWNGSVVAVGTLAGHFYLFKDGIPTVRTDPISTQLLLRAVRGNATGNFTIREALISVKPVTSVAVSFDGQVAALEYWDSVYVLYTARLPYVVDAPSDCLPLEAAVVAAGSKITYIYTLNKSGVLYVPYGEVVIYPLYRYLGDVRCKPERNFTLTIFGDVAEPLVFRYFKQFRVYRQPAELVSGPDWASGPTRFSAALTPSIQVQVSIETIPALADRLARLQSLVLGRIRAVIDSWEVDGKRTGAGFSFITVDVQKPTVVKAVYRVEAPDTVSEDEYGINLVDIVVYDSFGNIIDVGRRPLFSVYPVVVVARYTPSFLVTAGRGATVNGTDQLWAEYQSVVVFRATPVIEYGNGTREVFAKWLETGETSPEIKLTVTGPVKRTPVYVKQYLVSASPPARFEGVAGNATWVEAGKSVRVSIPAVLAEQGSVRTAFKNWVVNGIPNATLNNPVQDFVVKAPLNITYQVKRQYLVILTSRFGVVPQSMWVDEGSTVAVVPNPTSVWSPPPLHYVFVGWRDVSTGVVYSYPQLPVAYGPMTLEAVWAIDPIPLVLIAGAAAGAVALIWFLRRRRLARLMAEVAE</sequence>
<dbReference type="GeneID" id="1465354"/>
<keyword evidence="1" id="KW-1133">Transmembrane helix</keyword>
<dbReference type="OMA" id="LHTPYGY"/>
<organism evidence="2 3">
    <name type="scientific">Pyrobaculum aerophilum</name>
    <dbReference type="NCBI Taxonomy" id="13773"/>
    <lineage>
        <taxon>Archaea</taxon>
        <taxon>Thermoproteota</taxon>
        <taxon>Thermoprotei</taxon>
        <taxon>Thermoproteales</taxon>
        <taxon>Thermoproteaceae</taxon>
        <taxon>Pyrobaculum</taxon>
    </lineage>
</organism>
<accession>A0A832WFK1</accession>
<evidence type="ECO:0000256" key="1">
    <source>
        <dbReference type="SAM" id="Phobius"/>
    </source>
</evidence>
<proteinExistence type="predicted"/>
<dbReference type="SUPFAM" id="SSF50998">
    <property type="entry name" value="Quinoprotein alcohol dehydrogenase-like"/>
    <property type="match status" value="1"/>
</dbReference>
<evidence type="ECO:0000313" key="2">
    <source>
        <dbReference type="EMBL" id="HII48116.1"/>
    </source>
</evidence>
<gene>
    <name evidence="2" type="ORF">HA333_11955</name>
</gene>
<keyword evidence="1" id="KW-0812">Transmembrane</keyword>
<comment type="caution">
    <text evidence="2">The sequence shown here is derived from an EMBL/GenBank/DDBJ whole genome shotgun (WGS) entry which is preliminary data.</text>
</comment>